<dbReference type="AlphaFoldDB" id="R7TLM1"/>
<name>R7TLM1_CAPTE</name>
<dbReference type="InterPro" id="IPR040039">
    <property type="entry name" value="PIGX"/>
</dbReference>
<reference evidence="13" key="1">
    <citation type="submission" date="2012-12" db="EMBL/GenBank/DDBJ databases">
        <authorList>
            <person name="Hellsten U."/>
            <person name="Grimwood J."/>
            <person name="Chapman J.A."/>
            <person name="Shapiro H."/>
            <person name="Aerts A."/>
            <person name="Otillar R.P."/>
            <person name="Terry A.Y."/>
            <person name="Boore J.L."/>
            <person name="Simakov O."/>
            <person name="Marletaz F."/>
            <person name="Cho S.-J."/>
            <person name="Edsinger-Gonzales E."/>
            <person name="Havlak P."/>
            <person name="Kuo D.-H."/>
            <person name="Larsson T."/>
            <person name="Lv J."/>
            <person name="Arendt D."/>
            <person name="Savage R."/>
            <person name="Osoegawa K."/>
            <person name="de Jong P."/>
            <person name="Lindberg D.R."/>
            <person name="Seaver E.C."/>
            <person name="Weisblat D.A."/>
            <person name="Putnam N.H."/>
            <person name="Grigoriev I.V."/>
            <person name="Rokhsar D.S."/>
        </authorList>
    </citation>
    <scope>NUCLEOTIDE SEQUENCE</scope>
    <source>
        <strain evidence="13">I ESC-2004</strain>
    </source>
</reference>
<protein>
    <recommendedName>
        <fullName evidence="10">Phosphatidylinositol-glycan biosynthesis class X protein</fullName>
    </recommendedName>
</protein>
<keyword evidence="7" id="KW-1133">Transmembrane helix</keyword>
<evidence type="ECO:0000313" key="12">
    <source>
        <dbReference type="EnsemblMetazoa" id="CapteP190749"/>
    </source>
</evidence>
<keyword evidence="10" id="KW-0732">Signal</keyword>
<evidence type="ECO:0000256" key="1">
    <source>
        <dbReference type="ARBA" id="ARBA00004389"/>
    </source>
</evidence>
<dbReference type="Pfam" id="PF08320">
    <property type="entry name" value="PIG-X"/>
    <property type="match status" value="1"/>
</dbReference>
<organism evidence="11">
    <name type="scientific">Capitella teleta</name>
    <name type="common">Polychaete worm</name>
    <dbReference type="NCBI Taxonomy" id="283909"/>
    <lineage>
        <taxon>Eukaryota</taxon>
        <taxon>Metazoa</taxon>
        <taxon>Spiralia</taxon>
        <taxon>Lophotrochozoa</taxon>
        <taxon>Annelida</taxon>
        <taxon>Polychaeta</taxon>
        <taxon>Sedentaria</taxon>
        <taxon>Scolecida</taxon>
        <taxon>Capitellidae</taxon>
        <taxon>Capitella</taxon>
    </lineage>
</organism>
<dbReference type="UniPathway" id="UPA00196"/>
<evidence type="ECO:0000256" key="8">
    <source>
        <dbReference type="ARBA" id="ARBA00023136"/>
    </source>
</evidence>
<sequence length="195" mass="22168">MRRDFSIDTLLLICLSLPIIYTQTLPSCFIHRQANNNGFHRELQTDISLESSPENQLESCQVVLAENISSSFYFDLDQIEMLYDMGAPLIYSEQKIDVEKPAVHSSSHLVYVYQDLTLVKSEHGRSSFAANFSVPFHLRYHQSSTDQTHYFSADLQPPNVFIHCRVDSLELNASYDIPCGSSPEKQCKSTALHCV</sequence>
<reference evidence="12" key="3">
    <citation type="submission" date="2015-06" db="UniProtKB">
        <authorList>
            <consortium name="EnsemblMetazoa"/>
        </authorList>
    </citation>
    <scope>IDENTIFICATION</scope>
</reference>
<evidence type="ECO:0000313" key="11">
    <source>
        <dbReference type="EMBL" id="ELT92005.1"/>
    </source>
</evidence>
<feature type="non-terminal residue" evidence="11">
    <location>
        <position position="195"/>
    </location>
</feature>
<dbReference type="OrthoDB" id="5546453at2759"/>
<evidence type="ECO:0000256" key="4">
    <source>
        <dbReference type="ARBA" id="ARBA00022502"/>
    </source>
</evidence>
<comment type="subcellular location">
    <subcellularLocation>
        <location evidence="1 10">Endoplasmic reticulum membrane</location>
        <topology evidence="1 10">Single-pass membrane protein</topology>
    </subcellularLocation>
</comment>
<evidence type="ECO:0000256" key="3">
    <source>
        <dbReference type="ARBA" id="ARBA00010345"/>
    </source>
</evidence>
<accession>R7TLM1</accession>
<evidence type="ECO:0000256" key="5">
    <source>
        <dbReference type="ARBA" id="ARBA00022692"/>
    </source>
</evidence>
<dbReference type="GO" id="GO:0006506">
    <property type="term" value="P:GPI anchor biosynthetic process"/>
    <property type="evidence" value="ECO:0007669"/>
    <property type="project" value="UniProtKB-UniPathway"/>
</dbReference>
<comment type="pathway">
    <text evidence="2 10">Glycolipid biosynthesis; glycosylphosphatidylinositol-anchor biosynthesis.</text>
</comment>
<dbReference type="Proteomes" id="UP000014760">
    <property type="component" value="Unassembled WGS sequence"/>
</dbReference>
<keyword evidence="13" id="KW-1185">Reference proteome</keyword>
<keyword evidence="8" id="KW-0472">Membrane</keyword>
<keyword evidence="9" id="KW-0325">Glycoprotein</keyword>
<dbReference type="InterPro" id="IPR013233">
    <property type="entry name" value="PIG-X/PBN1"/>
</dbReference>
<dbReference type="EMBL" id="KB310300">
    <property type="protein sequence ID" value="ELT92005.1"/>
    <property type="molecule type" value="Genomic_DNA"/>
</dbReference>
<keyword evidence="4 10" id="KW-0337">GPI-anchor biosynthesis</keyword>
<dbReference type="OMA" id="ALSKYMW"/>
<dbReference type="PANTHER" id="PTHR28650">
    <property type="entry name" value="PHOSPHATIDYLINOSITOL-GLYCAN BIOSYNTHESIS CLASS X PROTEIN"/>
    <property type="match status" value="1"/>
</dbReference>
<dbReference type="GO" id="GO:0005789">
    <property type="term" value="C:endoplasmic reticulum membrane"/>
    <property type="evidence" value="ECO:0007669"/>
    <property type="project" value="UniProtKB-SubCell"/>
</dbReference>
<gene>
    <name evidence="11" type="ORF">CAPTEDRAFT_190749</name>
</gene>
<proteinExistence type="inferred from homology"/>
<feature type="chain" id="PRO_5008787132" description="Phosphatidylinositol-glycan biosynthesis class X protein" evidence="10">
    <location>
        <begin position="23"/>
        <end position="195"/>
    </location>
</feature>
<reference evidence="11 13" key="2">
    <citation type="journal article" date="2013" name="Nature">
        <title>Insights into bilaterian evolution from three spiralian genomes.</title>
        <authorList>
            <person name="Simakov O."/>
            <person name="Marletaz F."/>
            <person name="Cho S.J."/>
            <person name="Edsinger-Gonzales E."/>
            <person name="Havlak P."/>
            <person name="Hellsten U."/>
            <person name="Kuo D.H."/>
            <person name="Larsson T."/>
            <person name="Lv J."/>
            <person name="Arendt D."/>
            <person name="Savage R."/>
            <person name="Osoegawa K."/>
            <person name="de Jong P."/>
            <person name="Grimwood J."/>
            <person name="Chapman J.A."/>
            <person name="Shapiro H."/>
            <person name="Aerts A."/>
            <person name="Otillar R.P."/>
            <person name="Terry A.Y."/>
            <person name="Boore J.L."/>
            <person name="Grigoriev I.V."/>
            <person name="Lindberg D.R."/>
            <person name="Seaver E.C."/>
            <person name="Weisblat D.A."/>
            <person name="Putnam N.H."/>
            <person name="Rokhsar D.S."/>
        </authorList>
    </citation>
    <scope>NUCLEOTIDE SEQUENCE</scope>
    <source>
        <strain evidence="11 13">I ESC-2004</strain>
    </source>
</reference>
<evidence type="ECO:0000256" key="7">
    <source>
        <dbReference type="ARBA" id="ARBA00022989"/>
    </source>
</evidence>
<dbReference type="PANTHER" id="PTHR28650:SF1">
    <property type="entry name" value="PHOSPHATIDYLINOSITOL-GLYCAN BIOSYNTHESIS CLASS X PROTEIN"/>
    <property type="match status" value="1"/>
</dbReference>
<comment type="function">
    <text evidence="10">Stabilizing subunit of the glycosylphosphatidylinositol-mannosyltransferase I complex which catalyzes the transfer of the first mannose, via an alpha-1,4 bond from a dolichol-phosphate-mannose (Dol-P-Man) to the glucosaminyl acyl phosphatidylinositol (GlcN-(acyl)PI) intermediate to generate alpha-D-Man-(1-&gt;4)-alpha-D-GlcN-(1-&gt;6)-(1-radyl,2-acyl-sn-glycero-3-phospho)-2-acyl-inositol and participates in the sixth step of the glycosylphosphatidylinositol-anchor biosynthesis. Probably acts by stabilizing the mannosyltransferase PIGM.</text>
</comment>
<evidence type="ECO:0000256" key="10">
    <source>
        <dbReference type="RuleBase" id="RU366056"/>
    </source>
</evidence>
<keyword evidence="5" id="KW-0812">Transmembrane</keyword>
<evidence type="ECO:0000256" key="2">
    <source>
        <dbReference type="ARBA" id="ARBA00004687"/>
    </source>
</evidence>
<evidence type="ECO:0000256" key="9">
    <source>
        <dbReference type="ARBA" id="ARBA00023180"/>
    </source>
</evidence>
<dbReference type="EMBL" id="AMQN01013562">
    <property type="status" value="NOT_ANNOTATED_CDS"/>
    <property type="molecule type" value="Genomic_DNA"/>
</dbReference>
<comment type="similarity">
    <text evidence="3 10">Belongs to the PIGX family.</text>
</comment>
<feature type="signal peptide" evidence="10">
    <location>
        <begin position="1"/>
        <end position="22"/>
    </location>
</feature>
<evidence type="ECO:0000256" key="6">
    <source>
        <dbReference type="ARBA" id="ARBA00022824"/>
    </source>
</evidence>
<dbReference type="HOGENOM" id="CLU_1399461_0_0_1"/>
<evidence type="ECO:0000313" key="13">
    <source>
        <dbReference type="Proteomes" id="UP000014760"/>
    </source>
</evidence>
<dbReference type="STRING" id="283909.R7TLM1"/>
<dbReference type="EnsemblMetazoa" id="CapteT190749">
    <property type="protein sequence ID" value="CapteP190749"/>
    <property type="gene ID" value="CapteG190749"/>
</dbReference>
<keyword evidence="6 10" id="KW-0256">Endoplasmic reticulum</keyword>